<dbReference type="CDD" id="cd00160">
    <property type="entry name" value="RhoGEF"/>
    <property type="match status" value="1"/>
</dbReference>
<sequence length="705" mass="82049">MDYISLRFGVPACRLCSPHSRPEMRIDTNENGGEGLFNKKGFLFLRTKVMQNWKCRWFSLDGINLRCFQNDRTTQALDVIPLFNPNTNKYATIIFIKKDRKDRKNMFALAVDGVGQHIFSASTPTERENWINSISAVLAQHQKTNDLPPTPVKLSPALLSPKPNRSKHSDYALLDDDGQSNHQESNSKLMAGYNDKISQILNQDKSDLQEKQKKKKEREQMEEEKRNDDVDRYVQMEKKKMEEEKREEERKRQEEERRREEEEKKRQEEERRREEEEKKRQEEERKRQEEKRRIEEEKKQEEERKIQEEKRRMRRIVRIQSLWRARIVRKHFPRLITVYKRRQKIAQELMSTEQSYLSSLQTLSQLYIAPLLVNNIIDGDTCRIAFSNANYLVFLHKEISKKIEERVNSWYPQQKFGDIFVEALPDLKNFYSQYVVNYNKSIATVKNLISTNPAFQTFVEDCMKDPRGNDLHLTDYLIMPVQRLPRYEMLLADLLRNTPQTAEDKTLLESALSGLREVNAFVNNHTREVQSMERVLHVQNKLSGAKKNSNLYQPGRELIREGLLIMIGKAGESERTVFLFNDSVMVSKKTSTNKNVTLKYDFKANIPLKGATVVMDYVPNKLDFVKSPSLTDTTKAKGSPKLGNGESHVIALITADGSKYVFRASNANDKKGWYNAMDSAIKALPKEAASASVPRFSLSSSRDGL</sequence>
<name>A0A2P6N3E4_9EUKA</name>
<dbReference type="InterPro" id="IPR051092">
    <property type="entry name" value="FYVE_RhoGEF_PH"/>
</dbReference>
<dbReference type="PANTHER" id="PTHR12673">
    <property type="entry name" value="FACIOGENITAL DYSPLASIA PROTEIN"/>
    <property type="match status" value="1"/>
</dbReference>
<evidence type="ECO:0000313" key="5">
    <source>
        <dbReference type="Proteomes" id="UP000241769"/>
    </source>
</evidence>
<dbReference type="InterPro" id="IPR055251">
    <property type="entry name" value="SOS1_NGEF_PH"/>
</dbReference>
<dbReference type="AlphaFoldDB" id="A0A2P6N3E4"/>
<dbReference type="InterPro" id="IPR000219">
    <property type="entry name" value="DH_dom"/>
</dbReference>
<dbReference type="EMBL" id="MDYQ01000222">
    <property type="protein sequence ID" value="PRP78452.1"/>
    <property type="molecule type" value="Genomic_DNA"/>
</dbReference>
<dbReference type="GO" id="GO:0005737">
    <property type="term" value="C:cytoplasm"/>
    <property type="evidence" value="ECO:0007669"/>
    <property type="project" value="TreeGrafter"/>
</dbReference>
<dbReference type="PANTHER" id="PTHR12673:SF158">
    <property type="entry name" value="DH DOMAIN-CONTAINING PROTEIN"/>
    <property type="match status" value="1"/>
</dbReference>
<feature type="domain" description="PH" evidence="2">
    <location>
        <begin position="36"/>
        <end position="139"/>
    </location>
</feature>
<dbReference type="CDD" id="cd23767">
    <property type="entry name" value="IQCD"/>
    <property type="match status" value="1"/>
</dbReference>
<dbReference type="PROSITE" id="PS50096">
    <property type="entry name" value="IQ"/>
    <property type="match status" value="1"/>
</dbReference>
<dbReference type="SMART" id="SM00325">
    <property type="entry name" value="RhoGEF"/>
    <property type="match status" value="1"/>
</dbReference>
<feature type="compositionally biased region" description="Basic and acidic residues" evidence="1">
    <location>
        <begin position="204"/>
        <end position="306"/>
    </location>
</feature>
<evidence type="ECO:0000259" key="3">
    <source>
        <dbReference type="PROSITE" id="PS50010"/>
    </source>
</evidence>
<dbReference type="CDD" id="cd00821">
    <property type="entry name" value="PH"/>
    <property type="match status" value="1"/>
</dbReference>
<evidence type="ECO:0000256" key="1">
    <source>
        <dbReference type="SAM" id="MobiDB-lite"/>
    </source>
</evidence>
<organism evidence="4 5">
    <name type="scientific">Planoprotostelium fungivorum</name>
    <dbReference type="NCBI Taxonomy" id="1890364"/>
    <lineage>
        <taxon>Eukaryota</taxon>
        <taxon>Amoebozoa</taxon>
        <taxon>Evosea</taxon>
        <taxon>Variosea</taxon>
        <taxon>Cavosteliida</taxon>
        <taxon>Cavosteliaceae</taxon>
        <taxon>Planoprotostelium</taxon>
    </lineage>
</organism>
<dbReference type="Gene3D" id="2.30.29.30">
    <property type="entry name" value="Pleckstrin-homology domain (PH domain)/Phosphotyrosine-binding domain (PTB)"/>
    <property type="match status" value="2"/>
</dbReference>
<gene>
    <name evidence="4" type="ORF">PROFUN_13685</name>
</gene>
<dbReference type="Gene3D" id="1.20.900.10">
    <property type="entry name" value="Dbl homology (DH) domain"/>
    <property type="match status" value="1"/>
</dbReference>
<dbReference type="STRING" id="1890364.A0A2P6N3E4"/>
<evidence type="ECO:0008006" key="6">
    <source>
        <dbReference type="Google" id="ProtNLM"/>
    </source>
</evidence>
<dbReference type="SUPFAM" id="SSF48065">
    <property type="entry name" value="DBL homology domain (DH-domain)"/>
    <property type="match status" value="1"/>
</dbReference>
<dbReference type="Proteomes" id="UP000241769">
    <property type="component" value="Unassembled WGS sequence"/>
</dbReference>
<dbReference type="Pfam" id="PF22697">
    <property type="entry name" value="SOS1_NGEF_PH"/>
    <property type="match status" value="1"/>
</dbReference>
<accession>A0A2P6N3E4</accession>
<dbReference type="InterPro" id="IPR001849">
    <property type="entry name" value="PH_domain"/>
</dbReference>
<reference evidence="4 5" key="1">
    <citation type="journal article" date="2018" name="Genome Biol. Evol.">
        <title>Multiple Roots of Fruiting Body Formation in Amoebozoa.</title>
        <authorList>
            <person name="Hillmann F."/>
            <person name="Forbes G."/>
            <person name="Novohradska S."/>
            <person name="Ferling I."/>
            <person name="Riege K."/>
            <person name="Groth M."/>
            <person name="Westermann M."/>
            <person name="Marz M."/>
            <person name="Spaller T."/>
            <person name="Winckler T."/>
            <person name="Schaap P."/>
            <person name="Glockner G."/>
        </authorList>
    </citation>
    <scope>NUCLEOTIDE SEQUENCE [LARGE SCALE GENOMIC DNA]</scope>
    <source>
        <strain evidence="4 5">Jena</strain>
    </source>
</reference>
<dbReference type="InterPro" id="IPR035899">
    <property type="entry name" value="DBL_dom_sf"/>
</dbReference>
<dbReference type="SMART" id="SM00233">
    <property type="entry name" value="PH"/>
    <property type="match status" value="2"/>
</dbReference>
<feature type="domain" description="DH" evidence="3">
    <location>
        <begin position="341"/>
        <end position="525"/>
    </location>
</feature>
<dbReference type="SUPFAM" id="SSF50729">
    <property type="entry name" value="PH domain-like"/>
    <property type="match status" value="2"/>
</dbReference>
<dbReference type="GO" id="GO:0005085">
    <property type="term" value="F:guanyl-nucleotide exchange factor activity"/>
    <property type="evidence" value="ECO:0007669"/>
    <property type="project" value="InterPro"/>
</dbReference>
<protein>
    <recommendedName>
        <fullName evidence="6">RhoGEF domain containing protein</fullName>
    </recommendedName>
</protein>
<feature type="domain" description="PH" evidence="2">
    <location>
        <begin position="557"/>
        <end position="682"/>
    </location>
</feature>
<dbReference type="PROSITE" id="PS50003">
    <property type="entry name" value="PH_DOMAIN"/>
    <property type="match status" value="2"/>
</dbReference>
<proteinExistence type="predicted"/>
<dbReference type="InterPro" id="IPR011993">
    <property type="entry name" value="PH-like_dom_sf"/>
</dbReference>
<dbReference type="OrthoDB" id="26917at2759"/>
<dbReference type="PROSITE" id="PS50010">
    <property type="entry name" value="DH_2"/>
    <property type="match status" value="1"/>
</dbReference>
<dbReference type="Pfam" id="PF00621">
    <property type="entry name" value="RhoGEF"/>
    <property type="match status" value="1"/>
</dbReference>
<feature type="region of interest" description="Disordered" evidence="1">
    <location>
        <begin position="144"/>
        <end position="186"/>
    </location>
</feature>
<keyword evidence="5" id="KW-1185">Reference proteome</keyword>
<feature type="region of interest" description="Disordered" evidence="1">
    <location>
        <begin position="202"/>
        <end position="306"/>
    </location>
</feature>
<evidence type="ECO:0000259" key="2">
    <source>
        <dbReference type="PROSITE" id="PS50003"/>
    </source>
</evidence>
<comment type="caution">
    <text evidence="4">The sequence shown here is derived from an EMBL/GenBank/DDBJ whole genome shotgun (WGS) entry which is preliminary data.</text>
</comment>
<evidence type="ECO:0000313" key="4">
    <source>
        <dbReference type="EMBL" id="PRP78452.1"/>
    </source>
</evidence>
<dbReference type="InParanoid" id="A0A2P6N3E4"/>
<dbReference type="Pfam" id="PF00169">
    <property type="entry name" value="PH"/>
    <property type="match status" value="1"/>
</dbReference>